<dbReference type="InterPro" id="IPR052524">
    <property type="entry name" value="MFS_Cyanate_Porter"/>
</dbReference>
<feature type="transmembrane region" description="Helical" evidence="1">
    <location>
        <begin position="48"/>
        <end position="68"/>
    </location>
</feature>
<feature type="transmembrane region" description="Helical" evidence="1">
    <location>
        <begin position="335"/>
        <end position="357"/>
    </location>
</feature>
<keyword evidence="1" id="KW-1133">Transmembrane helix</keyword>
<evidence type="ECO:0000313" key="3">
    <source>
        <dbReference type="Proteomes" id="UP000587002"/>
    </source>
</evidence>
<feature type="transmembrane region" description="Helical" evidence="1">
    <location>
        <begin position="137"/>
        <end position="162"/>
    </location>
</feature>
<dbReference type="Gene3D" id="1.20.1250.20">
    <property type="entry name" value="MFS general substrate transporter like domains"/>
    <property type="match status" value="2"/>
</dbReference>
<dbReference type="AlphaFoldDB" id="A0A853AQJ6"/>
<feature type="transmembrane region" description="Helical" evidence="1">
    <location>
        <begin position="209"/>
        <end position="232"/>
    </location>
</feature>
<feature type="transmembrane region" description="Helical" evidence="1">
    <location>
        <begin position="103"/>
        <end position="125"/>
    </location>
</feature>
<keyword evidence="3" id="KW-1185">Reference proteome</keyword>
<feature type="transmembrane region" description="Helical" evidence="1">
    <location>
        <begin position="279"/>
        <end position="297"/>
    </location>
</feature>
<dbReference type="InterPro" id="IPR036259">
    <property type="entry name" value="MFS_trans_sf"/>
</dbReference>
<reference evidence="2 3" key="1">
    <citation type="submission" date="2020-07" db="EMBL/GenBank/DDBJ databases">
        <title>Sequencing the genomes of 1000 actinobacteria strains.</title>
        <authorList>
            <person name="Klenk H.-P."/>
        </authorList>
    </citation>
    <scope>NUCLEOTIDE SEQUENCE [LARGE SCALE GENOMIC DNA]</scope>
    <source>
        <strain evidence="2 3">DSM 44065</strain>
    </source>
</reference>
<feature type="transmembrane region" description="Helical" evidence="1">
    <location>
        <begin position="80"/>
        <end position="97"/>
    </location>
</feature>
<keyword evidence="1" id="KW-0472">Membrane</keyword>
<organism evidence="2 3">
    <name type="scientific">Saccharopolyspora hordei</name>
    <dbReference type="NCBI Taxonomy" id="1838"/>
    <lineage>
        <taxon>Bacteria</taxon>
        <taxon>Bacillati</taxon>
        <taxon>Actinomycetota</taxon>
        <taxon>Actinomycetes</taxon>
        <taxon>Pseudonocardiales</taxon>
        <taxon>Pseudonocardiaceae</taxon>
        <taxon>Saccharopolyspora</taxon>
    </lineage>
</organism>
<sequence length="404" mass="41317">MSTGAQRSRTAVATLVLIVLVALALRPPFTAVAPLLERIQQDLGVSTTFGGVLTTLPVVCLGAFAFVAPVLRQRFGDEEVVVGCLVVLLVGNLLRAVGTTWALLTGTVVVGAGIAVANVALPGLIKRDFPDRIPAVTAAYTMCLTLGGAFAASVVVPISAAVGSPWRAPLGLLAVPVLLALVISAFVLRRGSSTPPPPARPGVLWGNALAWQVTAFMGLQSAMAYVVFGWLPTMLQGRGMSAELAGLALGVQAAVQAAGSLAVPVLCRRFRDQRPVSTVLGVCIALGFAGVLAGPVAGVWPAVVLLGVAQGAAFGLALTVIGLRSPDSDTAAALSGMAQGCGYLIAAAGPLLIGLLHDLAGGWTAPLVLLMACCAAWLVAGWLACRQRLVPSVHRDAQRVRDTR</sequence>
<accession>A0A853AQJ6</accession>
<comment type="caution">
    <text evidence="2">The sequence shown here is derived from an EMBL/GenBank/DDBJ whole genome shotgun (WGS) entry which is preliminary data.</text>
</comment>
<protein>
    <submittedName>
        <fullName evidence="2">CP family cyanate transporter-like MFS transporter</fullName>
    </submittedName>
</protein>
<feature type="transmembrane region" description="Helical" evidence="1">
    <location>
        <begin position="244"/>
        <end position="267"/>
    </location>
</feature>
<dbReference type="Proteomes" id="UP000587002">
    <property type="component" value="Unassembled WGS sequence"/>
</dbReference>
<dbReference type="GO" id="GO:0022857">
    <property type="term" value="F:transmembrane transporter activity"/>
    <property type="evidence" value="ECO:0007669"/>
    <property type="project" value="InterPro"/>
</dbReference>
<dbReference type="RefSeq" id="WP_343050014.1">
    <property type="nucleotide sequence ID" value="NZ_BAABFH010000001.1"/>
</dbReference>
<feature type="transmembrane region" description="Helical" evidence="1">
    <location>
        <begin position="303"/>
        <end position="323"/>
    </location>
</feature>
<dbReference type="PANTHER" id="PTHR23523">
    <property type="match status" value="1"/>
</dbReference>
<feature type="transmembrane region" description="Helical" evidence="1">
    <location>
        <begin position="363"/>
        <end position="385"/>
    </location>
</feature>
<gene>
    <name evidence="2" type="ORF">HNR68_001790</name>
</gene>
<dbReference type="InterPro" id="IPR011701">
    <property type="entry name" value="MFS"/>
</dbReference>
<feature type="transmembrane region" description="Helical" evidence="1">
    <location>
        <begin position="168"/>
        <end position="188"/>
    </location>
</feature>
<proteinExistence type="predicted"/>
<dbReference type="Pfam" id="PF07690">
    <property type="entry name" value="MFS_1"/>
    <property type="match status" value="1"/>
</dbReference>
<evidence type="ECO:0000313" key="2">
    <source>
        <dbReference type="EMBL" id="NYI83160.1"/>
    </source>
</evidence>
<dbReference type="PANTHER" id="PTHR23523:SF2">
    <property type="entry name" value="2-NITROIMIDAZOLE TRANSPORTER"/>
    <property type="match status" value="1"/>
</dbReference>
<evidence type="ECO:0000256" key="1">
    <source>
        <dbReference type="SAM" id="Phobius"/>
    </source>
</evidence>
<dbReference type="CDD" id="cd17339">
    <property type="entry name" value="MFS_NIMT_CynX_like"/>
    <property type="match status" value="1"/>
</dbReference>
<dbReference type="SUPFAM" id="SSF103473">
    <property type="entry name" value="MFS general substrate transporter"/>
    <property type="match status" value="1"/>
</dbReference>
<keyword evidence="1" id="KW-0812">Transmembrane</keyword>
<name>A0A853AQJ6_9PSEU</name>
<dbReference type="EMBL" id="JACCFJ010000001">
    <property type="protein sequence ID" value="NYI83160.1"/>
    <property type="molecule type" value="Genomic_DNA"/>
</dbReference>